<dbReference type="GO" id="GO:0120510">
    <property type="term" value="C:mitochondrial [4Fe-4S] assembly complex"/>
    <property type="evidence" value="ECO:0007669"/>
    <property type="project" value="UniProtKB-ARBA"/>
</dbReference>
<evidence type="ECO:0000313" key="10">
    <source>
        <dbReference type="Proteomes" id="UP000525078"/>
    </source>
</evidence>
<dbReference type="GO" id="GO:0051539">
    <property type="term" value="F:4 iron, 4 sulfur cluster binding"/>
    <property type="evidence" value="ECO:0007669"/>
    <property type="project" value="TreeGrafter"/>
</dbReference>
<dbReference type="PANTHER" id="PTHR43011:SF1">
    <property type="entry name" value="IRON-SULFUR CLUSTER ASSEMBLY 2 HOMOLOG, MITOCHONDRIAL"/>
    <property type="match status" value="1"/>
</dbReference>
<evidence type="ECO:0000313" key="11">
    <source>
        <dbReference type="Proteomes" id="UP000583929"/>
    </source>
</evidence>
<dbReference type="InterPro" id="IPR035903">
    <property type="entry name" value="HesB-like_dom_sf"/>
</dbReference>
<dbReference type="GO" id="GO:0005506">
    <property type="term" value="F:iron ion binding"/>
    <property type="evidence" value="ECO:0007669"/>
    <property type="project" value="TreeGrafter"/>
</dbReference>
<evidence type="ECO:0000256" key="4">
    <source>
        <dbReference type="ARBA" id="ARBA00023004"/>
    </source>
</evidence>
<dbReference type="Gene3D" id="2.60.300.12">
    <property type="entry name" value="HesB-like domain"/>
    <property type="match status" value="1"/>
</dbReference>
<dbReference type="Proteomes" id="UP000583929">
    <property type="component" value="Unassembled WGS sequence"/>
</dbReference>
<dbReference type="FunFam" id="2.60.300.12:FF:000006">
    <property type="entry name" value="Iron-sulfur cluster assembly 2 mitochondrial"/>
    <property type="match status" value="1"/>
</dbReference>
<dbReference type="EMBL" id="JAATIP010000177">
    <property type="protein sequence ID" value="KAF4363240.1"/>
    <property type="molecule type" value="Genomic_DNA"/>
</dbReference>
<keyword evidence="11" id="KW-1185">Reference proteome</keyword>
<comment type="subcellular location">
    <subcellularLocation>
        <location evidence="1">Mitochondrion</location>
    </subcellularLocation>
</comment>
<dbReference type="InterPro" id="IPR016092">
    <property type="entry name" value="ATAP"/>
</dbReference>
<dbReference type="SUPFAM" id="SSF89360">
    <property type="entry name" value="HesB-like domain"/>
    <property type="match status" value="1"/>
</dbReference>
<evidence type="ECO:0000259" key="7">
    <source>
        <dbReference type="Pfam" id="PF01521"/>
    </source>
</evidence>
<proteinExistence type="inferred from homology"/>
<evidence type="ECO:0000313" key="8">
    <source>
        <dbReference type="EMBL" id="KAF4361992.1"/>
    </source>
</evidence>
<dbReference type="AlphaFoldDB" id="A0A7J6F010"/>
<reference evidence="10 11" key="1">
    <citation type="journal article" date="2020" name="bioRxiv">
        <title>Sequence and annotation of 42 cannabis genomes reveals extensive copy number variation in cannabinoid synthesis and pathogen resistance genes.</title>
        <authorList>
            <person name="Mckernan K.J."/>
            <person name="Helbert Y."/>
            <person name="Kane L.T."/>
            <person name="Ebling H."/>
            <person name="Zhang L."/>
            <person name="Liu B."/>
            <person name="Eaton Z."/>
            <person name="Mclaughlin S."/>
            <person name="Kingan S."/>
            <person name="Baybayan P."/>
            <person name="Concepcion G."/>
            <person name="Jordan M."/>
            <person name="Riva A."/>
            <person name="Barbazuk W."/>
            <person name="Harkins T."/>
        </authorList>
    </citation>
    <scope>NUCLEOTIDE SEQUENCE [LARGE SCALE GENOMIC DNA]</scope>
    <source>
        <strain evidence="10 11">cv. Jamaican Lion 4</strain>
        <strain evidence="8">Father</strain>
        <strain evidence="9">Mother</strain>
        <tissue evidence="9">Leaf</tissue>
    </source>
</reference>
<dbReference type="PANTHER" id="PTHR43011">
    <property type="entry name" value="IRON-SULFUR CLUSTER ASSEMBLY 2 HOMOLOG, MITOCHONDRIAL"/>
    <property type="match status" value="1"/>
</dbReference>
<comment type="caution">
    <text evidence="9">The sequence shown here is derived from an EMBL/GenBank/DDBJ whole genome shotgun (WGS) entry which is preliminary data.</text>
</comment>
<accession>A0A7J6F010</accession>
<comment type="similarity">
    <text evidence="2">Belongs to the HesB/IscA family.</text>
</comment>
<sequence length="178" mass="19357">MAPRSLILHHLKSYFSAQIRRNHRLLSSASSSALHVAPSSSSPSTSTSSSPDAVHMTENCVQRMKELYSSEPSSGEKMLRLSVENGGCSGFQYVFDLDEKTNPDDRVFEKEGVKLIVDSISYDFVKGATVDYVEELIRSAFVVSTNPSAVGGCSCKSSFMLGVRKVVLEVGLKLDLGL</sequence>
<feature type="domain" description="Core" evidence="7">
    <location>
        <begin position="54"/>
        <end position="156"/>
    </location>
</feature>
<keyword evidence="4" id="KW-0408">Iron</keyword>
<dbReference type="EMBL" id="JAATIQ010000319">
    <property type="protein sequence ID" value="KAF4361992.1"/>
    <property type="molecule type" value="Genomic_DNA"/>
</dbReference>
<dbReference type="InterPro" id="IPR000361">
    <property type="entry name" value="ATAP_core_dom"/>
</dbReference>
<evidence type="ECO:0000256" key="2">
    <source>
        <dbReference type="ARBA" id="ARBA00006718"/>
    </source>
</evidence>
<protein>
    <recommendedName>
        <fullName evidence="7">Core domain-containing protein</fullName>
    </recommendedName>
</protein>
<organism evidence="9 10">
    <name type="scientific">Cannabis sativa</name>
    <name type="common">Hemp</name>
    <name type="synonym">Marijuana</name>
    <dbReference type="NCBI Taxonomy" id="3483"/>
    <lineage>
        <taxon>Eukaryota</taxon>
        <taxon>Viridiplantae</taxon>
        <taxon>Streptophyta</taxon>
        <taxon>Embryophyta</taxon>
        <taxon>Tracheophyta</taxon>
        <taxon>Spermatophyta</taxon>
        <taxon>Magnoliopsida</taxon>
        <taxon>eudicotyledons</taxon>
        <taxon>Gunneridae</taxon>
        <taxon>Pentapetalae</taxon>
        <taxon>rosids</taxon>
        <taxon>fabids</taxon>
        <taxon>Rosales</taxon>
        <taxon>Cannabaceae</taxon>
        <taxon>Cannabis</taxon>
    </lineage>
</organism>
<keyword evidence="5" id="KW-0496">Mitochondrion</keyword>
<evidence type="ECO:0000256" key="5">
    <source>
        <dbReference type="ARBA" id="ARBA00023128"/>
    </source>
</evidence>
<keyword evidence="3" id="KW-0479">Metal-binding</keyword>
<dbReference type="NCBIfam" id="TIGR00049">
    <property type="entry name" value="iron-sulfur cluster assembly accessory protein"/>
    <property type="match status" value="1"/>
</dbReference>
<gene>
    <name evidence="9" type="ORF">F8388_020810</name>
    <name evidence="8" type="ORF">G4B88_007148</name>
</gene>
<evidence type="ECO:0000256" key="6">
    <source>
        <dbReference type="SAM" id="MobiDB-lite"/>
    </source>
</evidence>
<evidence type="ECO:0000313" key="9">
    <source>
        <dbReference type="EMBL" id="KAF4363240.1"/>
    </source>
</evidence>
<name>A0A7J6F010_CANSA</name>
<dbReference type="GO" id="GO:0051537">
    <property type="term" value="F:2 iron, 2 sulfur cluster binding"/>
    <property type="evidence" value="ECO:0007669"/>
    <property type="project" value="TreeGrafter"/>
</dbReference>
<evidence type="ECO:0000256" key="3">
    <source>
        <dbReference type="ARBA" id="ARBA00022723"/>
    </source>
</evidence>
<feature type="non-terminal residue" evidence="9">
    <location>
        <position position="1"/>
    </location>
</feature>
<dbReference type="Proteomes" id="UP000525078">
    <property type="component" value="Unassembled WGS sequence"/>
</dbReference>
<dbReference type="Pfam" id="PF01521">
    <property type="entry name" value="Fe-S_biosyn"/>
    <property type="match status" value="1"/>
</dbReference>
<feature type="region of interest" description="Disordered" evidence="6">
    <location>
        <begin position="34"/>
        <end position="53"/>
    </location>
</feature>
<feature type="compositionally biased region" description="Low complexity" evidence="6">
    <location>
        <begin position="34"/>
        <end position="51"/>
    </location>
</feature>
<evidence type="ECO:0000256" key="1">
    <source>
        <dbReference type="ARBA" id="ARBA00004173"/>
    </source>
</evidence>
<dbReference type="GO" id="GO:0016226">
    <property type="term" value="P:iron-sulfur cluster assembly"/>
    <property type="evidence" value="ECO:0007669"/>
    <property type="project" value="InterPro"/>
</dbReference>